<keyword evidence="1" id="KW-0812">Transmembrane</keyword>
<dbReference type="AlphaFoldDB" id="A0A8H3HZL9"/>
<reference evidence="2" key="1">
    <citation type="submission" date="2021-01" db="EMBL/GenBank/DDBJ databases">
        <authorList>
            <person name="Kaushik A."/>
        </authorList>
    </citation>
    <scope>NUCLEOTIDE SEQUENCE</scope>
    <source>
        <strain evidence="2">AG5</strain>
    </source>
</reference>
<name>A0A8H3HZL9_9AGAM</name>
<gene>
    <name evidence="2" type="ORF">RDB_LOCUS171532</name>
</gene>
<feature type="transmembrane region" description="Helical" evidence="1">
    <location>
        <begin position="80"/>
        <end position="99"/>
    </location>
</feature>
<feature type="transmembrane region" description="Helical" evidence="1">
    <location>
        <begin position="198"/>
        <end position="219"/>
    </location>
</feature>
<evidence type="ECO:0000313" key="3">
    <source>
        <dbReference type="Proteomes" id="UP000663827"/>
    </source>
</evidence>
<dbReference type="Proteomes" id="UP000663827">
    <property type="component" value="Unassembled WGS sequence"/>
</dbReference>
<evidence type="ECO:0008006" key="4">
    <source>
        <dbReference type="Google" id="ProtNLM"/>
    </source>
</evidence>
<proteinExistence type="predicted"/>
<evidence type="ECO:0000256" key="1">
    <source>
        <dbReference type="SAM" id="Phobius"/>
    </source>
</evidence>
<feature type="transmembrane region" description="Helical" evidence="1">
    <location>
        <begin position="129"/>
        <end position="148"/>
    </location>
</feature>
<keyword evidence="1" id="KW-1133">Transmembrane helix</keyword>
<keyword evidence="1" id="KW-0472">Membrane</keyword>
<feature type="transmembrane region" description="Helical" evidence="1">
    <location>
        <begin position="173"/>
        <end position="192"/>
    </location>
</feature>
<evidence type="ECO:0000313" key="2">
    <source>
        <dbReference type="EMBL" id="CAE7224063.1"/>
    </source>
</evidence>
<feature type="transmembrane region" description="Helical" evidence="1">
    <location>
        <begin position="48"/>
        <end position="68"/>
    </location>
</feature>
<sequence length="282" mass="31363">MATFTFPPAVDDIEVLADIIAQARSESRVVLFVSFTYPNFDHSCKSVVLAYSFISILTSFNIAVVIILRCWALYDRKPWILRFLGALLMLAIIPCGFILKRQADANIYPVNTMPELVPGCIIIYTEDAWIPYVFALIFESIVFSMMVYKTYSVTREYGGTPLIRRLLIDGTQYYAGAIIAVIFCLCAATVNLLRAPVISSGLLASILSAMCSRMILSLYDFTQQEQPGRVRTSEIVPAPSFSAGPCSIEHDLGGVKVIGANDSYRAIEMDVLRFPYRTNSNV</sequence>
<protein>
    <recommendedName>
        <fullName evidence="4">Transmembrane protein</fullName>
    </recommendedName>
</protein>
<dbReference type="EMBL" id="CAJNJQ010006219">
    <property type="protein sequence ID" value="CAE7224063.1"/>
    <property type="molecule type" value="Genomic_DNA"/>
</dbReference>
<comment type="caution">
    <text evidence="2">The sequence shown here is derived from an EMBL/GenBank/DDBJ whole genome shotgun (WGS) entry which is preliminary data.</text>
</comment>
<accession>A0A8H3HZL9</accession>
<organism evidence="2 3">
    <name type="scientific">Rhizoctonia solani</name>
    <dbReference type="NCBI Taxonomy" id="456999"/>
    <lineage>
        <taxon>Eukaryota</taxon>
        <taxon>Fungi</taxon>
        <taxon>Dikarya</taxon>
        <taxon>Basidiomycota</taxon>
        <taxon>Agaricomycotina</taxon>
        <taxon>Agaricomycetes</taxon>
        <taxon>Cantharellales</taxon>
        <taxon>Ceratobasidiaceae</taxon>
        <taxon>Rhizoctonia</taxon>
    </lineage>
</organism>